<dbReference type="AlphaFoldDB" id="A0A2S9VFZ0"/>
<protein>
    <recommendedName>
        <fullName evidence="3">Flagellar biosynthesis protein FlgE</fullName>
    </recommendedName>
</protein>
<evidence type="ECO:0000313" key="1">
    <source>
        <dbReference type="EMBL" id="PRO75215.1"/>
    </source>
</evidence>
<name>A0A2S9VFZ0_9ALTE</name>
<accession>A0A2S9VFZ0</accession>
<proteinExistence type="predicted"/>
<organism evidence="1 2">
    <name type="scientific">Alteromonas alba</name>
    <dbReference type="NCBI Taxonomy" id="2079529"/>
    <lineage>
        <taxon>Bacteria</taxon>
        <taxon>Pseudomonadati</taxon>
        <taxon>Pseudomonadota</taxon>
        <taxon>Gammaproteobacteria</taxon>
        <taxon>Alteromonadales</taxon>
        <taxon>Alteromonadaceae</taxon>
        <taxon>Alteromonas/Salinimonas group</taxon>
        <taxon>Alteromonas</taxon>
    </lineage>
</organism>
<dbReference type="RefSeq" id="WP_105933022.1">
    <property type="nucleotide sequence ID" value="NZ_PVNP01000013.1"/>
</dbReference>
<dbReference type="EMBL" id="PVNP01000013">
    <property type="protein sequence ID" value="PRO75215.1"/>
    <property type="molecule type" value="Genomic_DNA"/>
</dbReference>
<dbReference type="OrthoDB" id="6388153at2"/>
<evidence type="ECO:0008006" key="3">
    <source>
        <dbReference type="Google" id="ProtNLM"/>
    </source>
</evidence>
<sequence>MVISNNVNSAIVAGQFGLQQSFEGMTQSAMNIAQRTAQQDVAQNGTGNFLADASLRSLSTTSDLLPSGGDSMTSDLLSMQMYTNNALASAKVIDVANDTVGRIIDTIA</sequence>
<dbReference type="Proteomes" id="UP000238949">
    <property type="component" value="Unassembled WGS sequence"/>
</dbReference>
<comment type="caution">
    <text evidence="1">The sequence shown here is derived from an EMBL/GenBank/DDBJ whole genome shotgun (WGS) entry which is preliminary data.</text>
</comment>
<reference evidence="2" key="1">
    <citation type="journal article" date="2020" name="Int. J. Syst. Evol. Microbiol.">
        <title>Alteromonas alba sp. nov., a marine bacterium isolated from the seawater of the West Pacific Ocean.</title>
        <authorList>
            <person name="Sun C."/>
            <person name="Wu Y.-H."/>
            <person name="Xamxidin M."/>
            <person name="Cheng H."/>
            <person name="Xu X.-W."/>
        </authorList>
    </citation>
    <scope>NUCLEOTIDE SEQUENCE [LARGE SCALE GENOMIC DNA]</scope>
    <source>
        <strain evidence="2">190</strain>
    </source>
</reference>
<gene>
    <name evidence="1" type="ORF">C6Y40_01610</name>
</gene>
<evidence type="ECO:0000313" key="2">
    <source>
        <dbReference type="Proteomes" id="UP000238949"/>
    </source>
</evidence>
<keyword evidence="2" id="KW-1185">Reference proteome</keyword>